<dbReference type="AlphaFoldDB" id="A0A7V8SWW8"/>
<protein>
    <submittedName>
        <fullName evidence="6">MBL fold metallo-hydrolase</fullName>
    </submittedName>
</protein>
<keyword evidence="3" id="KW-0378">Hydrolase</keyword>
<dbReference type="CDD" id="cd16280">
    <property type="entry name" value="metallo-hydrolase-like_MBL-fold"/>
    <property type="match status" value="1"/>
</dbReference>
<comment type="caution">
    <text evidence="6">The sequence shown here is derived from an EMBL/GenBank/DDBJ whole genome shotgun (WGS) entry which is preliminary data.</text>
</comment>
<dbReference type="InterPro" id="IPR051453">
    <property type="entry name" value="MBL_Glyoxalase_II"/>
</dbReference>
<evidence type="ECO:0000256" key="1">
    <source>
        <dbReference type="ARBA" id="ARBA00001947"/>
    </source>
</evidence>
<keyword evidence="2" id="KW-0479">Metal-binding</keyword>
<evidence type="ECO:0000259" key="5">
    <source>
        <dbReference type="SMART" id="SM00849"/>
    </source>
</evidence>
<reference evidence="6" key="1">
    <citation type="submission" date="2020-06" db="EMBL/GenBank/DDBJ databases">
        <title>Legume-microbial interactions unlock mineral nutrients during tropical forest succession.</title>
        <authorList>
            <person name="Epihov D.Z."/>
        </authorList>
    </citation>
    <scope>NUCLEOTIDE SEQUENCE [LARGE SCALE GENOMIC DNA]</scope>
    <source>
        <strain evidence="6">Pan2503</strain>
    </source>
</reference>
<evidence type="ECO:0000256" key="3">
    <source>
        <dbReference type="ARBA" id="ARBA00022801"/>
    </source>
</evidence>
<dbReference type="Proteomes" id="UP000567293">
    <property type="component" value="Unassembled WGS sequence"/>
</dbReference>
<sequence length="271" mass="30038">MVAPPTKVFDQLYYFGMNSVASWALVTSDGIIQIDSLDNAEEAQRIIIGGYRKLGLDPARMKYLVLTHGHDDHFGGAKYLQDTYHPRVLMSALDWDMVAKTRPRANFGPPPARDMDITDGRKLTLGATALTFYLTPGHTPGTISFLVPVTDHGQPHLLSFWGGSALPRTLEPGGEIGRADSGLLTYRQSLERFIGIGEDAGADGYIANHPYRDQTFVDGKDDKITRNRARKRGDPSPWIGRSTYIRYMLISLECTEALTGWVQAGRPRVSQ</sequence>
<dbReference type="InterPro" id="IPR001279">
    <property type="entry name" value="Metallo-B-lactamas"/>
</dbReference>
<dbReference type="SMART" id="SM00849">
    <property type="entry name" value="Lactamase_B"/>
    <property type="match status" value="1"/>
</dbReference>
<keyword evidence="4" id="KW-0862">Zinc</keyword>
<dbReference type="Pfam" id="PF00753">
    <property type="entry name" value="Lactamase_B"/>
    <property type="match status" value="1"/>
</dbReference>
<proteinExistence type="predicted"/>
<evidence type="ECO:0000313" key="6">
    <source>
        <dbReference type="EMBL" id="MBA0085082.1"/>
    </source>
</evidence>
<dbReference type="EMBL" id="JACDQQ010000854">
    <property type="protein sequence ID" value="MBA0085082.1"/>
    <property type="molecule type" value="Genomic_DNA"/>
</dbReference>
<dbReference type="PANTHER" id="PTHR46233:SF3">
    <property type="entry name" value="HYDROXYACYLGLUTATHIONE HYDROLASE GLOC"/>
    <property type="match status" value="1"/>
</dbReference>
<dbReference type="Gene3D" id="3.60.15.10">
    <property type="entry name" value="Ribonuclease Z/Hydroxyacylglutathione hydrolase-like"/>
    <property type="match status" value="1"/>
</dbReference>
<organism evidence="6 7">
    <name type="scientific">Candidatus Acidiferrum panamense</name>
    <dbReference type="NCBI Taxonomy" id="2741543"/>
    <lineage>
        <taxon>Bacteria</taxon>
        <taxon>Pseudomonadati</taxon>
        <taxon>Acidobacteriota</taxon>
        <taxon>Terriglobia</taxon>
        <taxon>Candidatus Acidiferrales</taxon>
        <taxon>Candidatus Acidiferrum</taxon>
    </lineage>
</organism>
<dbReference type="InterPro" id="IPR036866">
    <property type="entry name" value="RibonucZ/Hydroxyglut_hydro"/>
</dbReference>
<name>A0A7V8SWW8_9BACT</name>
<dbReference type="GO" id="GO:0016787">
    <property type="term" value="F:hydrolase activity"/>
    <property type="evidence" value="ECO:0007669"/>
    <property type="project" value="UniProtKB-KW"/>
</dbReference>
<dbReference type="SUPFAM" id="SSF56281">
    <property type="entry name" value="Metallo-hydrolase/oxidoreductase"/>
    <property type="match status" value="1"/>
</dbReference>
<dbReference type="GO" id="GO:0046872">
    <property type="term" value="F:metal ion binding"/>
    <property type="evidence" value="ECO:0007669"/>
    <property type="project" value="UniProtKB-KW"/>
</dbReference>
<feature type="domain" description="Metallo-beta-lactamase" evidence="5">
    <location>
        <begin position="19"/>
        <end position="209"/>
    </location>
</feature>
<evidence type="ECO:0000313" key="7">
    <source>
        <dbReference type="Proteomes" id="UP000567293"/>
    </source>
</evidence>
<keyword evidence="7" id="KW-1185">Reference proteome</keyword>
<evidence type="ECO:0000256" key="4">
    <source>
        <dbReference type="ARBA" id="ARBA00022833"/>
    </source>
</evidence>
<gene>
    <name evidence="6" type="ORF">HRJ53_08805</name>
</gene>
<accession>A0A7V8SWW8</accession>
<dbReference type="PANTHER" id="PTHR46233">
    <property type="entry name" value="HYDROXYACYLGLUTATHIONE HYDROLASE GLOC"/>
    <property type="match status" value="1"/>
</dbReference>
<evidence type="ECO:0000256" key="2">
    <source>
        <dbReference type="ARBA" id="ARBA00022723"/>
    </source>
</evidence>
<comment type="cofactor">
    <cofactor evidence="1">
        <name>Zn(2+)</name>
        <dbReference type="ChEBI" id="CHEBI:29105"/>
    </cofactor>
</comment>